<dbReference type="Gene3D" id="3.40.1710.10">
    <property type="entry name" value="abc type-2 transporter like domain"/>
    <property type="match status" value="1"/>
</dbReference>
<accession>A0A7X0SKG0</accession>
<feature type="transmembrane region" description="Helical" evidence="8">
    <location>
        <begin position="351"/>
        <end position="372"/>
    </location>
</feature>
<protein>
    <submittedName>
        <fullName evidence="10">ABC transporter permease</fullName>
    </submittedName>
</protein>
<feature type="transmembrane region" description="Helical" evidence="8">
    <location>
        <begin position="20"/>
        <end position="41"/>
    </location>
</feature>
<dbReference type="AlphaFoldDB" id="A0A7X0SKG0"/>
<evidence type="ECO:0000256" key="7">
    <source>
        <dbReference type="ARBA" id="ARBA00023136"/>
    </source>
</evidence>
<evidence type="ECO:0000256" key="5">
    <source>
        <dbReference type="ARBA" id="ARBA00022692"/>
    </source>
</evidence>
<name>A0A7X0SKG0_9BACL</name>
<evidence type="ECO:0000313" key="10">
    <source>
        <dbReference type="EMBL" id="MBB6731642.1"/>
    </source>
</evidence>
<proteinExistence type="inferred from homology"/>
<evidence type="ECO:0000256" key="1">
    <source>
        <dbReference type="ARBA" id="ARBA00004651"/>
    </source>
</evidence>
<reference evidence="10 11" key="1">
    <citation type="submission" date="2020-08" db="EMBL/GenBank/DDBJ databases">
        <title>Cohnella phylogeny.</title>
        <authorList>
            <person name="Dunlap C."/>
        </authorList>
    </citation>
    <scope>NUCLEOTIDE SEQUENCE [LARGE SCALE GENOMIC DNA]</scope>
    <source>
        <strain evidence="10 11">CBP 2801</strain>
    </source>
</reference>
<evidence type="ECO:0000256" key="3">
    <source>
        <dbReference type="ARBA" id="ARBA00022448"/>
    </source>
</evidence>
<evidence type="ECO:0000256" key="8">
    <source>
        <dbReference type="SAM" id="Phobius"/>
    </source>
</evidence>
<dbReference type="Pfam" id="PF12698">
    <property type="entry name" value="ABC2_membrane_3"/>
    <property type="match status" value="1"/>
</dbReference>
<dbReference type="PANTHER" id="PTHR30294">
    <property type="entry name" value="MEMBRANE COMPONENT OF ABC TRANSPORTER YHHJ-RELATED"/>
    <property type="match status" value="1"/>
</dbReference>
<feature type="transmembrane region" description="Helical" evidence="8">
    <location>
        <begin position="230"/>
        <end position="252"/>
    </location>
</feature>
<comment type="subcellular location">
    <subcellularLocation>
        <location evidence="1">Cell membrane</location>
        <topology evidence="1">Multi-pass membrane protein</topology>
    </subcellularLocation>
</comment>
<keyword evidence="7 8" id="KW-0472">Membrane</keyword>
<evidence type="ECO:0000256" key="2">
    <source>
        <dbReference type="ARBA" id="ARBA00007783"/>
    </source>
</evidence>
<keyword evidence="6 8" id="KW-1133">Transmembrane helix</keyword>
<dbReference type="GO" id="GO:0005886">
    <property type="term" value="C:plasma membrane"/>
    <property type="evidence" value="ECO:0007669"/>
    <property type="project" value="UniProtKB-SubCell"/>
</dbReference>
<dbReference type="InterPro" id="IPR013525">
    <property type="entry name" value="ABC2_TM"/>
</dbReference>
<gene>
    <name evidence="10" type="ORF">H7C18_12040</name>
</gene>
<keyword evidence="5 8" id="KW-0812">Transmembrane</keyword>
<dbReference type="PANTHER" id="PTHR30294:SF38">
    <property type="entry name" value="TRANSPORT PERMEASE PROTEIN"/>
    <property type="match status" value="1"/>
</dbReference>
<dbReference type="RefSeq" id="WP_185129315.1">
    <property type="nucleotide sequence ID" value="NZ_JACJVO010000013.1"/>
</dbReference>
<comment type="similarity">
    <text evidence="2">Belongs to the ABC-2 integral membrane protein family.</text>
</comment>
<evidence type="ECO:0000256" key="4">
    <source>
        <dbReference type="ARBA" id="ARBA00022475"/>
    </source>
</evidence>
<keyword evidence="3" id="KW-0813">Transport</keyword>
<dbReference type="InterPro" id="IPR051449">
    <property type="entry name" value="ABC-2_transporter_component"/>
</dbReference>
<feature type="domain" description="ABC transmembrane type-2" evidence="9">
    <location>
        <begin position="152"/>
        <end position="377"/>
    </location>
</feature>
<comment type="caution">
    <text evidence="10">The sequence shown here is derived from an EMBL/GenBank/DDBJ whole genome shotgun (WGS) entry which is preliminary data.</text>
</comment>
<dbReference type="Proteomes" id="UP000564644">
    <property type="component" value="Unassembled WGS sequence"/>
</dbReference>
<keyword evidence="4" id="KW-1003">Cell membrane</keyword>
<evidence type="ECO:0000313" key="11">
    <source>
        <dbReference type="Proteomes" id="UP000564644"/>
    </source>
</evidence>
<feature type="transmembrane region" description="Helical" evidence="8">
    <location>
        <begin position="264"/>
        <end position="289"/>
    </location>
</feature>
<evidence type="ECO:0000259" key="9">
    <source>
        <dbReference type="PROSITE" id="PS51012"/>
    </source>
</evidence>
<dbReference type="GO" id="GO:0140359">
    <property type="term" value="F:ABC-type transporter activity"/>
    <property type="evidence" value="ECO:0007669"/>
    <property type="project" value="InterPro"/>
</dbReference>
<evidence type="ECO:0000256" key="6">
    <source>
        <dbReference type="ARBA" id="ARBA00022989"/>
    </source>
</evidence>
<dbReference type="EMBL" id="JACJVO010000013">
    <property type="protein sequence ID" value="MBB6731642.1"/>
    <property type="molecule type" value="Genomic_DNA"/>
</dbReference>
<dbReference type="PROSITE" id="PS51012">
    <property type="entry name" value="ABC_TM2"/>
    <property type="match status" value="1"/>
</dbReference>
<dbReference type="InterPro" id="IPR047817">
    <property type="entry name" value="ABC2_TM_bact-type"/>
</dbReference>
<sequence>MALSIAMKEWKLLLKEKGTFFWLLLMPVLFIILFGSVFSHLGSSSISLPYIDLDRTQASQSFLDSLAQKSGFRLEAKDASTLDDQVDRIRNGKMSSLLVIPQGFADEIGGAGGKQASVELYSDSSSNTVAAVRASLENVANDLRETKIDGALKAAGENVDQRKQALASPLLIDDKPQNATAVNTIAQVVPGYTVMFVFYVTISMIRRFLGDKSSGMTARLRTTRLAPLNYLLGMWLAYMVVALAQCAVLLGFGHFVYGLELGNVAAIVVLVILLALCGTGIGLALCMLVRGENQGMAFTQLVAMGGAVLGGLWFPAELMPKTMRTISHFIPQYWAQSAFQDIMLRGAHLGAILPSLGVLAAFAAAGLLVALLRFRGFMKSAMS</sequence>
<organism evidence="10 11">
    <name type="scientific">Cohnella zeiphila</name>
    <dbReference type="NCBI Taxonomy" id="2761120"/>
    <lineage>
        <taxon>Bacteria</taxon>
        <taxon>Bacillati</taxon>
        <taxon>Bacillota</taxon>
        <taxon>Bacilli</taxon>
        <taxon>Bacillales</taxon>
        <taxon>Paenibacillaceae</taxon>
        <taxon>Cohnella</taxon>
    </lineage>
</organism>
<feature type="transmembrane region" description="Helical" evidence="8">
    <location>
        <begin position="189"/>
        <end position="209"/>
    </location>
</feature>
<keyword evidence="11" id="KW-1185">Reference proteome</keyword>
<feature type="transmembrane region" description="Helical" evidence="8">
    <location>
        <begin position="296"/>
        <end position="314"/>
    </location>
</feature>